<name>A0A2P5I8H4_DIAHE</name>
<sequence>MSSSRPYSQLRCVAGSLLSATFCPVLDRRGRSWTVRAVGGGDHPSCPSLAVSVHCVCSKTAGAGPRPQPPLELFVPRAPAPVDKTATSAREQEDRCPGAPVVDYPSPSFLNPAPETLKRTSGSGSMSCRLGESEDPP</sequence>
<evidence type="ECO:0000256" key="1">
    <source>
        <dbReference type="SAM" id="MobiDB-lite"/>
    </source>
</evidence>
<evidence type="ECO:0000313" key="2">
    <source>
        <dbReference type="EMBL" id="POS78824.1"/>
    </source>
</evidence>
<feature type="region of interest" description="Disordered" evidence="1">
    <location>
        <begin position="63"/>
        <end position="137"/>
    </location>
</feature>
<gene>
    <name evidence="2" type="ORF">DHEL01_v202783</name>
</gene>
<reference evidence="2" key="1">
    <citation type="submission" date="2017-09" db="EMBL/GenBank/DDBJ databases">
        <title>Polyketide synthases of a Diaporthe helianthi virulent isolate.</title>
        <authorList>
            <person name="Baroncelli R."/>
        </authorList>
    </citation>
    <scope>NUCLEOTIDE SEQUENCE [LARGE SCALE GENOMIC DNA]</scope>
    <source>
        <strain evidence="2">7/96</strain>
    </source>
</reference>
<dbReference type="InParanoid" id="A0A2P5I8H4"/>
<dbReference type="AlphaFoldDB" id="A0A2P5I8H4"/>
<organism evidence="2 3">
    <name type="scientific">Diaporthe helianthi</name>
    <dbReference type="NCBI Taxonomy" id="158607"/>
    <lineage>
        <taxon>Eukaryota</taxon>
        <taxon>Fungi</taxon>
        <taxon>Dikarya</taxon>
        <taxon>Ascomycota</taxon>
        <taxon>Pezizomycotina</taxon>
        <taxon>Sordariomycetes</taxon>
        <taxon>Sordariomycetidae</taxon>
        <taxon>Diaporthales</taxon>
        <taxon>Diaporthaceae</taxon>
        <taxon>Diaporthe</taxon>
    </lineage>
</organism>
<dbReference type="EMBL" id="MAVT02000157">
    <property type="protein sequence ID" value="POS78824.1"/>
    <property type="molecule type" value="Genomic_DNA"/>
</dbReference>
<dbReference type="Proteomes" id="UP000094444">
    <property type="component" value="Unassembled WGS sequence"/>
</dbReference>
<keyword evidence="3" id="KW-1185">Reference proteome</keyword>
<evidence type="ECO:0000313" key="3">
    <source>
        <dbReference type="Proteomes" id="UP000094444"/>
    </source>
</evidence>
<proteinExistence type="predicted"/>
<protein>
    <submittedName>
        <fullName evidence="2">Uncharacterized protein</fullName>
    </submittedName>
</protein>
<accession>A0A2P5I8H4</accession>
<comment type="caution">
    <text evidence="2">The sequence shown here is derived from an EMBL/GenBank/DDBJ whole genome shotgun (WGS) entry which is preliminary data.</text>
</comment>